<gene>
    <name evidence="13" type="ORF">ANANG_G00233750</name>
</gene>
<evidence type="ECO:0000256" key="12">
    <source>
        <dbReference type="SAM" id="MobiDB-lite"/>
    </source>
</evidence>
<feature type="region of interest" description="Disordered" evidence="12">
    <location>
        <begin position="49"/>
        <end position="82"/>
    </location>
</feature>
<evidence type="ECO:0000256" key="8">
    <source>
        <dbReference type="ARBA" id="ARBA00023212"/>
    </source>
</evidence>
<comment type="similarity">
    <text evidence="10">Belongs to the DRC12 family.</text>
</comment>
<evidence type="ECO:0000256" key="9">
    <source>
        <dbReference type="ARBA" id="ARBA00023273"/>
    </source>
</evidence>
<keyword evidence="8" id="KW-0206">Cytoskeleton</keyword>
<dbReference type="PANTHER" id="PTHR28656">
    <property type="entry name" value="COILED-COIL DOMAIN-CONTAINING PROTEIN 153"/>
    <property type="match status" value="1"/>
</dbReference>
<dbReference type="AlphaFoldDB" id="A0A9D3LUZ5"/>
<accession>A0A9D3LUZ5</accession>
<evidence type="ECO:0000256" key="1">
    <source>
        <dbReference type="ARBA" id="ARBA00003029"/>
    </source>
</evidence>
<keyword evidence="7" id="KW-0969">Cilium</keyword>
<dbReference type="Proteomes" id="UP001044222">
    <property type="component" value="Chromosome 13"/>
</dbReference>
<comment type="subcellular location">
    <subcellularLocation>
        <location evidence="2">Cytoplasm</location>
        <location evidence="2">Cytoskeleton</location>
        <location evidence="2">Flagellum axoneme</location>
    </subcellularLocation>
</comment>
<feature type="compositionally biased region" description="Basic and acidic residues" evidence="12">
    <location>
        <begin position="57"/>
        <end position="67"/>
    </location>
</feature>
<evidence type="ECO:0000256" key="4">
    <source>
        <dbReference type="ARBA" id="ARBA00022490"/>
    </source>
</evidence>
<evidence type="ECO:0000256" key="3">
    <source>
        <dbReference type="ARBA" id="ARBA00011248"/>
    </source>
</evidence>
<evidence type="ECO:0000313" key="13">
    <source>
        <dbReference type="EMBL" id="KAG5836916.1"/>
    </source>
</evidence>
<keyword evidence="14" id="KW-1185">Reference proteome</keyword>
<dbReference type="InterPro" id="IPR033585">
    <property type="entry name" value="DRC12-like"/>
</dbReference>
<comment type="subunit">
    <text evidence="3">Component of the nexin-dynein regulatory complex (N-DRC).</text>
</comment>
<keyword evidence="4" id="KW-0963">Cytoplasm</keyword>
<keyword evidence="6" id="KW-0175">Coiled coil</keyword>
<sequence length="199" mass="23084">MPPKKKTKGTVKKSKKKLDGGDELELKYRRSVLDVAVLKEHLVLRREVARQAQASSEELKSRMRGLEQELSEEREEKKDINADLTRQYKSMKTELGVKIQKLETEVTTFRERLGKCQEELKMEKEARARVEQEKETSISELKSQLSHMEAGYQKILHDSLDSLLAHLADTRLHWEDESTAIHLEHKELLSSFGLKPLHL</sequence>
<comment type="function">
    <text evidence="1">Component of the nexin-dynein regulatory complex (N-DRC), a key regulator of ciliary/flagellar motility which maintains the alignment and integrity of the distal axoneme and regulates microtubule sliding in motile axonemes.</text>
</comment>
<evidence type="ECO:0000256" key="5">
    <source>
        <dbReference type="ARBA" id="ARBA00022846"/>
    </source>
</evidence>
<evidence type="ECO:0000256" key="10">
    <source>
        <dbReference type="ARBA" id="ARBA00044754"/>
    </source>
</evidence>
<name>A0A9D3LUZ5_ANGAN</name>
<proteinExistence type="inferred from homology"/>
<keyword evidence="5" id="KW-0282">Flagellum</keyword>
<dbReference type="EMBL" id="JAFIRN010000013">
    <property type="protein sequence ID" value="KAG5836916.1"/>
    <property type="molecule type" value="Genomic_DNA"/>
</dbReference>
<evidence type="ECO:0000256" key="6">
    <source>
        <dbReference type="ARBA" id="ARBA00023054"/>
    </source>
</evidence>
<comment type="caution">
    <text evidence="13">The sequence shown here is derived from an EMBL/GenBank/DDBJ whole genome shotgun (WGS) entry which is preliminary data.</text>
</comment>
<keyword evidence="9" id="KW-0966">Cell projection</keyword>
<evidence type="ECO:0000313" key="14">
    <source>
        <dbReference type="Proteomes" id="UP001044222"/>
    </source>
</evidence>
<evidence type="ECO:0000256" key="2">
    <source>
        <dbReference type="ARBA" id="ARBA00004611"/>
    </source>
</evidence>
<dbReference type="PANTHER" id="PTHR28656:SF1">
    <property type="entry name" value="COILED-COIL DOMAIN-CONTAINING PROTEIN 153"/>
    <property type="match status" value="1"/>
</dbReference>
<protein>
    <recommendedName>
        <fullName evidence="11">Dynein regulatory complex protein 12</fullName>
    </recommendedName>
</protein>
<evidence type="ECO:0000256" key="7">
    <source>
        <dbReference type="ARBA" id="ARBA00023069"/>
    </source>
</evidence>
<reference evidence="13" key="1">
    <citation type="submission" date="2021-01" db="EMBL/GenBank/DDBJ databases">
        <title>A chromosome-scale assembly of European eel, Anguilla anguilla.</title>
        <authorList>
            <person name="Henkel C."/>
            <person name="Jong-Raadsen S.A."/>
            <person name="Dufour S."/>
            <person name="Weltzien F.-A."/>
            <person name="Palstra A.P."/>
            <person name="Pelster B."/>
            <person name="Spaink H.P."/>
            <person name="Van Den Thillart G.E."/>
            <person name="Jansen H."/>
            <person name="Zahm M."/>
            <person name="Klopp C."/>
            <person name="Cedric C."/>
            <person name="Louis A."/>
            <person name="Berthelot C."/>
            <person name="Parey E."/>
            <person name="Roest Crollius H."/>
            <person name="Montfort J."/>
            <person name="Robinson-Rechavi M."/>
            <person name="Bucao C."/>
            <person name="Bouchez O."/>
            <person name="Gislard M."/>
            <person name="Lluch J."/>
            <person name="Milhes M."/>
            <person name="Lampietro C."/>
            <person name="Lopez Roques C."/>
            <person name="Donnadieu C."/>
            <person name="Braasch I."/>
            <person name="Desvignes T."/>
            <person name="Postlethwait J."/>
            <person name="Bobe J."/>
            <person name="Guiguen Y."/>
            <person name="Dirks R."/>
        </authorList>
    </citation>
    <scope>NUCLEOTIDE SEQUENCE</scope>
    <source>
        <strain evidence="13">Tag_6206</strain>
        <tissue evidence="13">Liver</tissue>
    </source>
</reference>
<organism evidence="13 14">
    <name type="scientific">Anguilla anguilla</name>
    <name type="common">European freshwater eel</name>
    <name type="synonym">Muraena anguilla</name>
    <dbReference type="NCBI Taxonomy" id="7936"/>
    <lineage>
        <taxon>Eukaryota</taxon>
        <taxon>Metazoa</taxon>
        <taxon>Chordata</taxon>
        <taxon>Craniata</taxon>
        <taxon>Vertebrata</taxon>
        <taxon>Euteleostomi</taxon>
        <taxon>Actinopterygii</taxon>
        <taxon>Neopterygii</taxon>
        <taxon>Teleostei</taxon>
        <taxon>Anguilliformes</taxon>
        <taxon>Anguillidae</taxon>
        <taxon>Anguilla</taxon>
    </lineage>
</organism>
<evidence type="ECO:0000256" key="11">
    <source>
        <dbReference type="ARBA" id="ARBA00044800"/>
    </source>
</evidence>